<dbReference type="RefSeq" id="WP_008838132.1">
    <property type="nucleotide sequence ID" value="NZ_AHAM01000184.1"/>
</dbReference>
<name>H0HWH5_9HYPH</name>
<protein>
    <submittedName>
        <fullName evidence="1">Uncharacterized protein</fullName>
    </submittedName>
</protein>
<gene>
    <name evidence="1" type="ORF">MAXJ12_22676</name>
</gene>
<proteinExistence type="predicted"/>
<reference evidence="1 2" key="1">
    <citation type="journal article" date="2012" name="J. Bacteriol.">
        <title>Draft Genome Sequence of Mesorhizobium alhagi CCNWXJ12-2T, a Novel Salt-Resistant Species Isolated from the Desert of Northwestern China.</title>
        <authorList>
            <person name="Zhou M."/>
            <person name="Chen W."/>
            <person name="Chen H."/>
            <person name="Wei G."/>
        </authorList>
    </citation>
    <scope>NUCLEOTIDE SEQUENCE [LARGE SCALE GENOMIC DNA]</scope>
    <source>
        <strain evidence="1 2">CCNWXJ12-2</strain>
    </source>
</reference>
<organism evidence="1 2">
    <name type="scientific">Mesorhizobium alhagi CCNWXJ12-2</name>
    <dbReference type="NCBI Taxonomy" id="1107882"/>
    <lineage>
        <taxon>Bacteria</taxon>
        <taxon>Pseudomonadati</taxon>
        <taxon>Pseudomonadota</taxon>
        <taxon>Alphaproteobacteria</taxon>
        <taxon>Hyphomicrobiales</taxon>
        <taxon>Phyllobacteriaceae</taxon>
        <taxon>Allomesorhizobium</taxon>
    </lineage>
</organism>
<evidence type="ECO:0000313" key="1">
    <source>
        <dbReference type="EMBL" id="EHK55018.1"/>
    </source>
</evidence>
<dbReference type="EMBL" id="AHAM01000184">
    <property type="protein sequence ID" value="EHK55018.1"/>
    <property type="molecule type" value="Genomic_DNA"/>
</dbReference>
<dbReference type="OrthoDB" id="8099478at2"/>
<dbReference type="Proteomes" id="UP000003250">
    <property type="component" value="Unassembled WGS sequence"/>
</dbReference>
<dbReference type="AlphaFoldDB" id="H0HWH5"/>
<sequence length="87" mass="9294">MDNKKFVAADLISVVKACAHSRCAGSLLSTSKAIEELRIISGDFITPDEEMAEAISEAAIALGCTVVFDERAGADTLNMAPRHIDNR</sequence>
<keyword evidence="2" id="KW-1185">Reference proteome</keyword>
<accession>H0HWH5</accession>
<evidence type="ECO:0000313" key="2">
    <source>
        <dbReference type="Proteomes" id="UP000003250"/>
    </source>
</evidence>
<dbReference type="PATRIC" id="fig|1107882.3.peg.4426"/>